<keyword evidence="10" id="KW-1185">Reference proteome</keyword>
<comment type="caution">
    <text evidence="9">The sequence shown here is derived from an EMBL/GenBank/DDBJ whole genome shotgun (WGS) entry which is preliminary data.</text>
</comment>
<dbReference type="PRINTS" id="PR00105">
    <property type="entry name" value="C5METTRFRASE"/>
</dbReference>
<dbReference type="GO" id="GO:0032259">
    <property type="term" value="P:methylation"/>
    <property type="evidence" value="ECO:0007669"/>
    <property type="project" value="UniProtKB-KW"/>
</dbReference>
<dbReference type="Gene3D" id="3.90.120.10">
    <property type="entry name" value="DNA Methylase, subunit A, domain 2"/>
    <property type="match status" value="1"/>
</dbReference>
<dbReference type="CDD" id="cd00093">
    <property type="entry name" value="HTH_XRE"/>
    <property type="match status" value="1"/>
</dbReference>
<evidence type="ECO:0000259" key="8">
    <source>
        <dbReference type="PROSITE" id="PS50943"/>
    </source>
</evidence>
<keyword evidence="2 5" id="KW-0808">Transferase</keyword>
<dbReference type="InterPro" id="IPR001387">
    <property type="entry name" value="Cro/C1-type_HTH"/>
</dbReference>
<dbReference type="InterPro" id="IPR029063">
    <property type="entry name" value="SAM-dependent_MTases_sf"/>
</dbReference>
<keyword evidence="4" id="KW-0680">Restriction system</keyword>
<dbReference type="InterPro" id="IPR010982">
    <property type="entry name" value="Lambda_DNA-bd_dom_sf"/>
</dbReference>
<dbReference type="SMART" id="SM00530">
    <property type="entry name" value="HTH_XRE"/>
    <property type="match status" value="1"/>
</dbReference>
<evidence type="ECO:0000256" key="7">
    <source>
        <dbReference type="RuleBase" id="RU000417"/>
    </source>
</evidence>
<evidence type="ECO:0000313" key="9">
    <source>
        <dbReference type="EMBL" id="MBC5741753.1"/>
    </source>
</evidence>
<dbReference type="CDD" id="cd00315">
    <property type="entry name" value="Cyt_C5_DNA_methylase"/>
    <property type="match status" value="1"/>
</dbReference>
<evidence type="ECO:0000256" key="6">
    <source>
        <dbReference type="RuleBase" id="RU000416"/>
    </source>
</evidence>
<evidence type="ECO:0000256" key="3">
    <source>
        <dbReference type="ARBA" id="ARBA00022691"/>
    </source>
</evidence>
<dbReference type="PROSITE" id="PS51679">
    <property type="entry name" value="SAM_MT_C5"/>
    <property type="match status" value="1"/>
</dbReference>
<dbReference type="RefSeq" id="WP_118071764.1">
    <property type="nucleotide sequence ID" value="NZ_JACOQE010000015.1"/>
</dbReference>
<evidence type="ECO:0000256" key="5">
    <source>
        <dbReference type="PROSITE-ProRule" id="PRU01016"/>
    </source>
</evidence>
<dbReference type="NCBIfam" id="TIGR00675">
    <property type="entry name" value="dcm"/>
    <property type="match status" value="1"/>
</dbReference>
<dbReference type="PROSITE" id="PS50943">
    <property type="entry name" value="HTH_CROC1"/>
    <property type="match status" value="1"/>
</dbReference>
<dbReference type="SUPFAM" id="SSF53335">
    <property type="entry name" value="S-adenosyl-L-methionine-dependent methyltransferases"/>
    <property type="match status" value="1"/>
</dbReference>
<dbReference type="PROSITE" id="PS00094">
    <property type="entry name" value="C5_MTASE_1"/>
    <property type="match status" value="1"/>
</dbReference>
<sequence>MNRVQEIRKERNITQVQLAKYAGISRKYLSNVENQLANPSVDVAFRISTALSVDIDKIFFDVPKPNITVYPKPLRYIDLFCGIGGFRYASKGAFDKLGINGKCVFSSDIDKYAQQAYEANFGEKPVGDITKVDAESIPDFDLLFGGFPCQAFSICGLMKGFEDKTRGTLFFDIARIIKEKQPQAFVLENVKNLASHDGGKTLQTILETLRDELGYHVDYHLLNALDFGLPQKRERIIIVGSKKPFKMDWNFEIKNKKTLNDILEKKVDPKHYASPEIVAKRKAMHTAKVFPSIWHENKSGNISSYPYSCALRAGASYNYLLVNGERRLTPREMLRLQGFPDDFKIVVSDCQTRKQAGNAIPVDMVKMVIERFIPMAF</sequence>
<dbReference type="Proteomes" id="UP000633936">
    <property type="component" value="Unassembled WGS sequence"/>
</dbReference>
<dbReference type="EMBL" id="JACOQE010000015">
    <property type="protein sequence ID" value="MBC5741753.1"/>
    <property type="molecule type" value="Genomic_DNA"/>
</dbReference>
<evidence type="ECO:0000256" key="1">
    <source>
        <dbReference type="ARBA" id="ARBA00022603"/>
    </source>
</evidence>
<dbReference type="EC" id="2.1.1.37" evidence="7"/>
<dbReference type="PANTHER" id="PTHR46098:SF1">
    <property type="entry name" value="TRNA (CYTOSINE(38)-C(5))-METHYLTRANSFERASE"/>
    <property type="match status" value="1"/>
</dbReference>
<evidence type="ECO:0000313" key="10">
    <source>
        <dbReference type="Proteomes" id="UP000633936"/>
    </source>
</evidence>
<keyword evidence="3 5" id="KW-0949">S-adenosyl-L-methionine</keyword>
<dbReference type="SUPFAM" id="SSF47413">
    <property type="entry name" value="lambda repressor-like DNA-binding domains"/>
    <property type="match status" value="1"/>
</dbReference>
<dbReference type="InterPro" id="IPR001525">
    <property type="entry name" value="C5_MeTfrase"/>
</dbReference>
<comment type="catalytic activity">
    <reaction evidence="7">
        <text>a 2'-deoxycytidine in DNA + S-adenosyl-L-methionine = a 5-methyl-2'-deoxycytidine in DNA + S-adenosyl-L-homocysteine + H(+)</text>
        <dbReference type="Rhea" id="RHEA:13681"/>
        <dbReference type="Rhea" id="RHEA-COMP:11369"/>
        <dbReference type="Rhea" id="RHEA-COMP:11370"/>
        <dbReference type="ChEBI" id="CHEBI:15378"/>
        <dbReference type="ChEBI" id="CHEBI:57856"/>
        <dbReference type="ChEBI" id="CHEBI:59789"/>
        <dbReference type="ChEBI" id="CHEBI:85452"/>
        <dbReference type="ChEBI" id="CHEBI:85454"/>
        <dbReference type="EC" id="2.1.1.37"/>
    </reaction>
</comment>
<name>A0ABR7I5G5_9FIRM</name>
<dbReference type="Gene3D" id="3.40.50.150">
    <property type="entry name" value="Vaccinia Virus protein VP39"/>
    <property type="match status" value="1"/>
</dbReference>
<dbReference type="InterPro" id="IPR050750">
    <property type="entry name" value="C5-MTase"/>
</dbReference>
<protein>
    <recommendedName>
        <fullName evidence="7">Cytosine-specific methyltransferase</fullName>
        <ecNumber evidence="7">2.1.1.37</ecNumber>
    </recommendedName>
</protein>
<organism evidence="9 10">
    <name type="scientific">Blautia intestinalis</name>
    <dbReference type="NCBI Taxonomy" id="2763028"/>
    <lineage>
        <taxon>Bacteria</taxon>
        <taxon>Bacillati</taxon>
        <taxon>Bacillota</taxon>
        <taxon>Clostridia</taxon>
        <taxon>Lachnospirales</taxon>
        <taxon>Lachnospiraceae</taxon>
        <taxon>Blautia</taxon>
    </lineage>
</organism>
<dbReference type="Pfam" id="PF01381">
    <property type="entry name" value="HTH_3"/>
    <property type="match status" value="1"/>
</dbReference>
<keyword evidence="1 5" id="KW-0489">Methyltransferase</keyword>
<evidence type="ECO:0000256" key="2">
    <source>
        <dbReference type="ARBA" id="ARBA00022679"/>
    </source>
</evidence>
<evidence type="ECO:0000256" key="4">
    <source>
        <dbReference type="ARBA" id="ARBA00022747"/>
    </source>
</evidence>
<dbReference type="GO" id="GO:0003886">
    <property type="term" value="F:DNA (cytosine-5-)-methyltransferase activity"/>
    <property type="evidence" value="ECO:0007669"/>
    <property type="project" value="UniProtKB-EC"/>
</dbReference>
<reference evidence="9 10" key="1">
    <citation type="submission" date="2020-08" db="EMBL/GenBank/DDBJ databases">
        <title>Genome public.</title>
        <authorList>
            <person name="Liu C."/>
            <person name="Sun Q."/>
        </authorList>
    </citation>
    <scope>NUCLEOTIDE SEQUENCE [LARGE SCALE GENOMIC DNA]</scope>
    <source>
        <strain evidence="9 10">27-44</strain>
    </source>
</reference>
<dbReference type="Pfam" id="PF00145">
    <property type="entry name" value="DNA_methylase"/>
    <property type="match status" value="1"/>
</dbReference>
<comment type="similarity">
    <text evidence="5 6">Belongs to the class I-like SAM-binding methyltransferase superfamily. C5-methyltransferase family.</text>
</comment>
<dbReference type="InterPro" id="IPR018117">
    <property type="entry name" value="C5_DNA_meth_AS"/>
</dbReference>
<proteinExistence type="inferred from homology"/>
<feature type="active site" evidence="5">
    <location>
        <position position="149"/>
    </location>
</feature>
<gene>
    <name evidence="9" type="primary">dcm</name>
    <name evidence="9" type="ORF">H8Z79_15265</name>
</gene>
<dbReference type="PANTHER" id="PTHR46098">
    <property type="entry name" value="TRNA (CYTOSINE(38)-C(5))-METHYLTRANSFERASE"/>
    <property type="match status" value="1"/>
</dbReference>
<accession>A0ABR7I5G5</accession>
<dbReference type="Gene3D" id="1.10.260.40">
    <property type="entry name" value="lambda repressor-like DNA-binding domains"/>
    <property type="match status" value="1"/>
</dbReference>
<feature type="domain" description="HTH cro/C1-type" evidence="8">
    <location>
        <begin position="4"/>
        <end position="58"/>
    </location>
</feature>